<evidence type="ECO:0000313" key="1">
    <source>
        <dbReference type="EMBL" id="KAI8560801.1"/>
    </source>
</evidence>
<reference evidence="1" key="1">
    <citation type="submission" date="2022-02" db="EMBL/GenBank/DDBJ databases">
        <title>Plant Genome Project.</title>
        <authorList>
            <person name="Zhang R.-G."/>
        </authorList>
    </citation>
    <scope>NUCLEOTIDE SEQUENCE</scope>
    <source>
        <strain evidence="1">AT1</strain>
    </source>
</reference>
<accession>A0ACC0P5H6</accession>
<gene>
    <name evidence="1" type="ORF">RHMOL_Rhmol04G0284100</name>
</gene>
<evidence type="ECO:0000313" key="2">
    <source>
        <dbReference type="Proteomes" id="UP001062846"/>
    </source>
</evidence>
<keyword evidence="2" id="KW-1185">Reference proteome</keyword>
<comment type="caution">
    <text evidence="1">The sequence shown here is derived from an EMBL/GenBank/DDBJ whole genome shotgun (WGS) entry which is preliminary data.</text>
</comment>
<dbReference type="Proteomes" id="UP001062846">
    <property type="component" value="Chromosome 4"/>
</dbReference>
<dbReference type="EMBL" id="CM046391">
    <property type="protein sequence ID" value="KAI8560801.1"/>
    <property type="molecule type" value="Genomic_DNA"/>
</dbReference>
<organism evidence="1 2">
    <name type="scientific">Rhododendron molle</name>
    <name type="common">Chinese azalea</name>
    <name type="synonym">Azalea mollis</name>
    <dbReference type="NCBI Taxonomy" id="49168"/>
    <lineage>
        <taxon>Eukaryota</taxon>
        <taxon>Viridiplantae</taxon>
        <taxon>Streptophyta</taxon>
        <taxon>Embryophyta</taxon>
        <taxon>Tracheophyta</taxon>
        <taxon>Spermatophyta</taxon>
        <taxon>Magnoliopsida</taxon>
        <taxon>eudicotyledons</taxon>
        <taxon>Gunneridae</taxon>
        <taxon>Pentapetalae</taxon>
        <taxon>asterids</taxon>
        <taxon>Ericales</taxon>
        <taxon>Ericaceae</taxon>
        <taxon>Ericoideae</taxon>
        <taxon>Rhodoreae</taxon>
        <taxon>Rhododendron</taxon>
    </lineage>
</organism>
<name>A0ACC0P5H6_RHOML</name>
<protein>
    <submittedName>
        <fullName evidence="1">Uncharacterized protein</fullName>
    </submittedName>
</protein>
<sequence length="279" mass="30914">MSLLTLSVSLPGLKPSYCSDSTNCKKASAVQLAVFFGALYALAIGTSGTKSNISTIGADQFDEFEPKEKAHKLSFFHWWLFSIFFGTLFANTILVYIQDNVGWTLGHGIPTAGLALSILIFLVGSPFYRHKVPSGSPFTRMARYFVKIMERWAKNPRGITFLQRMGVRLVLHIFIMLITSLTKTYRLKVAKDHGLVESGGQVPQSIFILLPQFVLMGTADAFLEGRSFKISGCSQTGIKGFKFVKLHNKHGEQSKLAWYLLLPFIISGVKGTSGFSGRR</sequence>
<proteinExistence type="predicted"/>